<evidence type="ECO:0000256" key="7">
    <source>
        <dbReference type="ARBA" id="ARBA00023136"/>
    </source>
</evidence>
<keyword evidence="7 10" id="KW-0472">Membrane</keyword>
<dbReference type="EMBL" id="JBHUDY010000001">
    <property type="protein sequence ID" value="MFD1611973.1"/>
    <property type="molecule type" value="Genomic_DNA"/>
</dbReference>
<dbReference type="RefSeq" id="WP_380888554.1">
    <property type="nucleotide sequence ID" value="NZ_JBHUDY010000001.1"/>
</dbReference>
<evidence type="ECO:0000256" key="3">
    <source>
        <dbReference type="ARBA" id="ARBA00022452"/>
    </source>
</evidence>
<keyword evidence="4 10" id="KW-0812">Transmembrane</keyword>
<dbReference type="PANTHER" id="PTHR30069:SF29">
    <property type="entry name" value="HEMOGLOBIN AND HEMOGLOBIN-HAPTOGLOBIN-BINDING PROTEIN 1-RELATED"/>
    <property type="match status" value="1"/>
</dbReference>
<dbReference type="Proteomes" id="UP001597115">
    <property type="component" value="Unassembled WGS sequence"/>
</dbReference>
<keyword evidence="15" id="KW-1185">Reference proteome</keyword>
<dbReference type="InterPro" id="IPR000531">
    <property type="entry name" value="Beta-barrel_TonB"/>
</dbReference>
<dbReference type="SUPFAM" id="SSF56935">
    <property type="entry name" value="Porins"/>
    <property type="match status" value="1"/>
</dbReference>
<evidence type="ECO:0000256" key="6">
    <source>
        <dbReference type="ARBA" id="ARBA00023077"/>
    </source>
</evidence>
<evidence type="ECO:0000256" key="1">
    <source>
        <dbReference type="ARBA" id="ARBA00004571"/>
    </source>
</evidence>
<evidence type="ECO:0000256" key="11">
    <source>
        <dbReference type="RuleBase" id="RU003357"/>
    </source>
</evidence>
<proteinExistence type="inferred from homology"/>
<evidence type="ECO:0000313" key="14">
    <source>
        <dbReference type="EMBL" id="MFD1611973.1"/>
    </source>
</evidence>
<evidence type="ECO:0000256" key="9">
    <source>
        <dbReference type="ARBA" id="ARBA00023237"/>
    </source>
</evidence>
<name>A0ABW4I3E3_9SPHN</name>
<keyword evidence="2 10" id="KW-0813">Transport</keyword>
<evidence type="ECO:0000313" key="15">
    <source>
        <dbReference type="Proteomes" id="UP001597115"/>
    </source>
</evidence>
<dbReference type="Pfam" id="PF00593">
    <property type="entry name" value="TonB_dep_Rec_b-barrel"/>
    <property type="match status" value="1"/>
</dbReference>
<organism evidence="14 15">
    <name type="scientific">Sphingomonas tabacisoli</name>
    <dbReference type="NCBI Taxonomy" id="2249466"/>
    <lineage>
        <taxon>Bacteria</taxon>
        <taxon>Pseudomonadati</taxon>
        <taxon>Pseudomonadota</taxon>
        <taxon>Alphaproteobacteria</taxon>
        <taxon>Sphingomonadales</taxon>
        <taxon>Sphingomonadaceae</taxon>
        <taxon>Sphingomonas</taxon>
    </lineage>
</organism>
<reference evidence="15" key="1">
    <citation type="journal article" date="2019" name="Int. J. Syst. Evol. Microbiol.">
        <title>The Global Catalogue of Microorganisms (GCM) 10K type strain sequencing project: providing services to taxonomists for standard genome sequencing and annotation.</title>
        <authorList>
            <consortium name="The Broad Institute Genomics Platform"/>
            <consortium name="The Broad Institute Genome Sequencing Center for Infectious Disease"/>
            <person name="Wu L."/>
            <person name="Ma J."/>
        </authorList>
    </citation>
    <scope>NUCLEOTIDE SEQUENCE [LARGE SCALE GENOMIC DNA]</scope>
    <source>
        <strain evidence="15">CGMCC 1.16275</strain>
    </source>
</reference>
<dbReference type="Gene3D" id="2.40.170.20">
    <property type="entry name" value="TonB-dependent receptor, beta-barrel domain"/>
    <property type="match status" value="1"/>
</dbReference>
<dbReference type="InterPro" id="IPR036942">
    <property type="entry name" value="Beta-barrel_TonB_sf"/>
</dbReference>
<dbReference type="Gene3D" id="2.170.130.10">
    <property type="entry name" value="TonB-dependent receptor, plug domain"/>
    <property type="match status" value="1"/>
</dbReference>
<evidence type="ECO:0000256" key="5">
    <source>
        <dbReference type="ARBA" id="ARBA00022729"/>
    </source>
</evidence>
<feature type="domain" description="TonB-dependent receptor plug" evidence="13">
    <location>
        <begin position="70"/>
        <end position="154"/>
    </location>
</feature>
<protein>
    <submittedName>
        <fullName evidence="14">TonB-dependent receptor family protein</fullName>
    </submittedName>
</protein>
<dbReference type="PROSITE" id="PS52016">
    <property type="entry name" value="TONB_DEPENDENT_REC_3"/>
    <property type="match status" value="1"/>
</dbReference>
<dbReference type="Pfam" id="PF07715">
    <property type="entry name" value="Plug"/>
    <property type="match status" value="1"/>
</dbReference>
<dbReference type="InterPro" id="IPR037066">
    <property type="entry name" value="Plug_dom_sf"/>
</dbReference>
<evidence type="ECO:0000256" key="10">
    <source>
        <dbReference type="PROSITE-ProRule" id="PRU01360"/>
    </source>
</evidence>
<dbReference type="InterPro" id="IPR012910">
    <property type="entry name" value="Plug_dom"/>
</dbReference>
<evidence type="ECO:0000259" key="12">
    <source>
        <dbReference type="Pfam" id="PF00593"/>
    </source>
</evidence>
<keyword evidence="8 14" id="KW-0675">Receptor</keyword>
<keyword evidence="3 10" id="KW-1134">Transmembrane beta strand</keyword>
<dbReference type="InterPro" id="IPR039426">
    <property type="entry name" value="TonB-dep_rcpt-like"/>
</dbReference>
<keyword evidence="9 10" id="KW-0998">Cell outer membrane</keyword>
<evidence type="ECO:0000256" key="4">
    <source>
        <dbReference type="ARBA" id="ARBA00022692"/>
    </source>
</evidence>
<evidence type="ECO:0000259" key="13">
    <source>
        <dbReference type="Pfam" id="PF07715"/>
    </source>
</evidence>
<evidence type="ECO:0000256" key="8">
    <source>
        <dbReference type="ARBA" id="ARBA00023170"/>
    </source>
</evidence>
<gene>
    <name evidence="14" type="ORF">ACFSCW_09185</name>
</gene>
<sequence length="698" mass="76784">MFVTLLALAAAPQDARPAGPIIVEGFRVDAHEDKPAKLDHILPEVDGTRITVTKKNSTTKLDQQPPVIETQGRELFARTPGLLVSEQQTPTQYNLGYRGLGNPQEAEFVLVLQDGVPIQSDWVGFPTLYYVPLPQSLSEVQLVRGGSSLLYGPEPAPAVNFVSKRPNPQGPALTGSTQHLAGSDGLYSTFNVLEGASGDVEYRGSFGYNRSNGQRQNSASELLQGDFYLGWRPTDRQLWYVRLQGHSAEAGNPGRISYPQFLANQDFAPTPFNRDWVRRGAVILGNELELGNGWRFEGKAWASSLQLYTRAAAAGAAPATTTLQDEHFRNQGIDLRARKRWGRGNAFTFGVTGTHSAAPFLQFTSTNILAARSEHSGTPRLNQDRDSWYGAVFAENVFRLPHRFHVVLSGRLDVEKLRIRESVRPSNLTRPLADVDVSRTVPLLGVGIGNDFGRDNETYFSITQGYRPLRYFDVASPFSNLQPGKEADAPSSTSYEAGVHGTPLPGLFYDVSLFLINFGDRIETRRLNGTDVINVNTGDTRHRGFEGEISYDFLAGQKSDRHLTAFLNLSLLDAKFVGSDNPAQIGKRPAFAPKSIVKGGLTWREVGRYSLSVTGLAVSSQFFQDSNLPVGAGATLVPARIPAYRVFDAAGEWTVLPHIRLQAGVQNLFNEKYYARVFQTGLEPGRRRTIYGGVTFGF</sequence>
<comment type="similarity">
    <text evidence="10 11">Belongs to the TonB-dependent receptor family.</text>
</comment>
<feature type="domain" description="TonB-dependent receptor-like beta-barrel" evidence="12">
    <location>
        <begin position="224"/>
        <end position="668"/>
    </location>
</feature>
<comment type="caution">
    <text evidence="14">The sequence shown here is derived from an EMBL/GenBank/DDBJ whole genome shotgun (WGS) entry which is preliminary data.</text>
</comment>
<evidence type="ECO:0000256" key="2">
    <source>
        <dbReference type="ARBA" id="ARBA00022448"/>
    </source>
</evidence>
<dbReference type="PANTHER" id="PTHR30069">
    <property type="entry name" value="TONB-DEPENDENT OUTER MEMBRANE RECEPTOR"/>
    <property type="match status" value="1"/>
</dbReference>
<comment type="subcellular location">
    <subcellularLocation>
        <location evidence="1 10">Cell outer membrane</location>
        <topology evidence="1 10">Multi-pass membrane protein</topology>
    </subcellularLocation>
</comment>
<keyword evidence="5" id="KW-0732">Signal</keyword>
<keyword evidence="6 11" id="KW-0798">TonB box</keyword>
<accession>A0ABW4I3E3</accession>